<feature type="transmembrane region" description="Helical" evidence="7">
    <location>
        <begin position="378"/>
        <end position="398"/>
    </location>
</feature>
<dbReference type="Pfam" id="PF12704">
    <property type="entry name" value="MacB_PCD"/>
    <property type="match status" value="1"/>
</dbReference>
<dbReference type="OrthoDB" id="9770099at2"/>
<dbReference type="Pfam" id="PF02687">
    <property type="entry name" value="FtsX"/>
    <property type="match status" value="1"/>
</dbReference>
<feature type="domain" description="MacB-like periplasmic core" evidence="9">
    <location>
        <begin position="24"/>
        <end position="254"/>
    </location>
</feature>
<dbReference type="Proteomes" id="UP000031518">
    <property type="component" value="Unassembled WGS sequence"/>
</dbReference>
<feature type="transmembrane region" description="Helical" evidence="7">
    <location>
        <begin position="290"/>
        <end position="316"/>
    </location>
</feature>
<reference evidence="10 11" key="2">
    <citation type="submission" date="2015-01" db="EMBL/GenBank/DDBJ databases">
        <title>Complete genome sequence of Pyrinomonas methylaliphatogenes type strain K22T.</title>
        <authorList>
            <person name="Lee K.C.Y."/>
            <person name="Power J.F."/>
            <person name="Dunfield P.F."/>
            <person name="Morgan X.C."/>
            <person name="Huttenhower C."/>
            <person name="Stott M.B."/>
        </authorList>
    </citation>
    <scope>NUCLEOTIDE SEQUENCE [LARGE SCALE GENOMIC DNA]</scope>
    <source>
        <strain evidence="10 11">K22</strain>
    </source>
</reference>
<dbReference type="InterPro" id="IPR003838">
    <property type="entry name" value="ABC3_permease_C"/>
</dbReference>
<dbReference type="InterPro" id="IPR025857">
    <property type="entry name" value="MacB_PCD"/>
</dbReference>
<evidence type="ECO:0000256" key="6">
    <source>
        <dbReference type="ARBA" id="ARBA00038076"/>
    </source>
</evidence>
<dbReference type="PANTHER" id="PTHR30572:SF4">
    <property type="entry name" value="ABC TRANSPORTER PERMEASE YTRF"/>
    <property type="match status" value="1"/>
</dbReference>
<evidence type="ECO:0000259" key="9">
    <source>
        <dbReference type="Pfam" id="PF12704"/>
    </source>
</evidence>
<evidence type="ECO:0000313" key="11">
    <source>
        <dbReference type="Proteomes" id="UP000031518"/>
    </source>
</evidence>
<evidence type="ECO:0000256" key="1">
    <source>
        <dbReference type="ARBA" id="ARBA00004651"/>
    </source>
</evidence>
<dbReference type="PANTHER" id="PTHR30572">
    <property type="entry name" value="MEMBRANE COMPONENT OF TRANSPORTER-RELATED"/>
    <property type="match status" value="1"/>
</dbReference>
<evidence type="ECO:0000256" key="3">
    <source>
        <dbReference type="ARBA" id="ARBA00022692"/>
    </source>
</evidence>
<comment type="subcellular location">
    <subcellularLocation>
        <location evidence="1">Cell membrane</location>
        <topology evidence="1">Multi-pass membrane protein</topology>
    </subcellularLocation>
</comment>
<dbReference type="InterPro" id="IPR050250">
    <property type="entry name" value="Macrolide_Exporter_MacB"/>
</dbReference>
<keyword evidence="5 7" id="KW-0472">Membrane</keyword>
<sequence length="415" mass="45423">MAWEGSREAAAIALDALRANKLRSALTILGVAIGVITVTFMVSIIQGLNRAFAEQIESLGSNTIFISKFDPSFGRPPTAEERQRKDLTVEDAEAIAREAKSVVSVAPVHRKLSVSARYLDHQTDTPALLGVTPAYEFTLSQYVGRGRFITEFDMSERSNVCVLAQDVVRALFPFDEPLDKEVRIDGRPFRVIGVMEPLGNFFGQSRDNTILIPLATFDKYYGGIDAPFPETLFFIIVRPRTRADVANAVDEITDILRRRRQVPAGAPNNFGISTQDSLLDFYNQLTGATALVLTAISFVALAIGGIGVMNIMLVSVTERTREIGIRKAVGARRRDILRQFLIEAVTLTLIGGLAGLIVGEVASLLMNRYSPLPAYVPLWAIIVGIGISALVGIGFGLWPAWKAARLDPVEALRYE</sequence>
<feature type="transmembrane region" description="Helical" evidence="7">
    <location>
        <begin position="336"/>
        <end position="358"/>
    </location>
</feature>
<dbReference type="AlphaFoldDB" id="A0A0B6X0M7"/>
<comment type="similarity">
    <text evidence="6">Belongs to the ABC-4 integral membrane protein family.</text>
</comment>
<protein>
    <submittedName>
        <fullName evidence="10">ABC-type antimicrobial peptide transport system, permease component</fullName>
    </submittedName>
</protein>
<gene>
    <name evidence="10" type="ORF">PYK22_02947</name>
</gene>
<accession>A0A0B6X0M7</accession>
<keyword evidence="2" id="KW-1003">Cell membrane</keyword>
<feature type="domain" description="ABC3 transporter permease C-terminal" evidence="8">
    <location>
        <begin position="295"/>
        <end position="408"/>
    </location>
</feature>
<name>A0A0B6X0M7_9BACT</name>
<evidence type="ECO:0000256" key="7">
    <source>
        <dbReference type="SAM" id="Phobius"/>
    </source>
</evidence>
<keyword evidence="11" id="KW-1185">Reference proteome</keyword>
<dbReference type="GO" id="GO:0022857">
    <property type="term" value="F:transmembrane transporter activity"/>
    <property type="evidence" value="ECO:0007669"/>
    <property type="project" value="TreeGrafter"/>
</dbReference>
<evidence type="ECO:0000313" key="10">
    <source>
        <dbReference type="EMBL" id="CDM66906.1"/>
    </source>
</evidence>
<evidence type="ECO:0000256" key="4">
    <source>
        <dbReference type="ARBA" id="ARBA00022989"/>
    </source>
</evidence>
<evidence type="ECO:0000256" key="5">
    <source>
        <dbReference type="ARBA" id="ARBA00023136"/>
    </source>
</evidence>
<feature type="transmembrane region" description="Helical" evidence="7">
    <location>
        <begin position="26"/>
        <end position="48"/>
    </location>
</feature>
<dbReference type="GO" id="GO:0005886">
    <property type="term" value="C:plasma membrane"/>
    <property type="evidence" value="ECO:0007669"/>
    <property type="project" value="UniProtKB-SubCell"/>
</dbReference>
<keyword evidence="3 7" id="KW-0812">Transmembrane</keyword>
<dbReference type="STRING" id="454194.PYK22_02947"/>
<dbReference type="RefSeq" id="WP_041978410.1">
    <property type="nucleotide sequence ID" value="NZ_CBXV010000008.1"/>
</dbReference>
<reference evidence="10 11" key="1">
    <citation type="submission" date="2013-12" db="EMBL/GenBank/DDBJ databases">
        <authorList>
            <person name="Stott M."/>
        </authorList>
    </citation>
    <scope>NUCLEOTIDE SEQUENCE [LARGE SCALE GENOMIC DNA]</scope>
    <source>
        <strain evidence="10 11">K22</strain>
    </source>
</reference>
<proteinExistence type="inferred from homology"/>
<organism evidence="10 11">
    <name type="scientific">Pyrinomonas methylaliphatogenes</name>
    <dbReference type="NCBI Taxonomy" id="454194"/>
    <lineage>
        <taxon>Bacteria</taxon>
        <taxon>Pseudomonadati</taxon>
        <taxon>Acidobacteriota</taxon>
        <taxon>Blastocatellia</taxon>
        <taxon>Blastocatellales</taxon>
        <taxon>Pyrinomonadaceae</taxon>
        <taxon>Pyrinomonas</taxon>
    </lineage>
</organism>
<keyword evidence="4 7" id="KW-1133">Transmembrane helix</keyword>
<evidence type="ECO:0000256" key="2">
    <source>
        <dbReference type="ARBA" id="ARBA00022475"/>
    </source>
</evidence>
<dbReference type="EMBL" id="CBXV010000008">
    <property type="protein sequence ID" value="CDM66906.1"/>
    <property type="molecule type" value="Genomic_DNA"/>
</dbReference>
<evidence type="ECO:0000259" key="8">
    <source>
        <dbReference type="Pfam" id="PF02687"/>
    </source>
</evidence>